<protein>
    <submittedName>
        <fullName evidence="6">Sulfatase-like hydrolase/transferase</fullName>
    </submittedName>
</protein>
<dbReference type="PROSITE" id="PS00149">
    <property type="entry name" value="SULFATASE_2"/>
    <property type="match status" value="1"/>
</dbReference>
<dbReference type="SUPFAM" id="SSF53649">
    <property type="entry name" value="Alkaline phosphatase-like"/>
    <property type="match status" value="1"/>
</dbReference>
<name>A0A6B2LYA3_9BACT</name>
<evidence type="ECO:0000256" key="4">
    <source>
        <dbReference type="ARBA" id="ARBA00022837"/>
    </source>
</evidence>
<dbReference type="InterPro" id="IPR017850">
    <property type="entry name" value="Alkaline_phosphatase_core_sf"/>
</dbReference>
<keyword evidence="4" id="KW-0106">Calcium</keyword>
<dbReference type="GO" id="GO:0004065">
    <property type="term" value="F:arylsulfatase activity"/>
    <property type="evidence" value="ECO:0007669"/>
    <property type="project" value="TreeGrafter"/>
</dbReference>
<keyword evidence="3 6" id="KW-0378">Hydrolase</keyword>
<dbReference type="Gene3D" id="3.40.720.10">
    <property type="entry name" value="Alkaline Phosphatase, subunit A"/>
    <property type="match status" value="1"/>
</dbReference>
<dbReference type="GO" id="GO:0046872">
    <property type="term" value="F:metal ion binding"/>
    <property type="evidence" value="ECO:0007669"/>
    <property type="project" value="UniProtKB-KW"/>
</dbReference>
<organism evidence="6 7">
    <name type="scientific">Oceanipulchritudo coccoides</name>
    <dbReference type="NCBI Taxonomy" id="2706888"/>
    <lineage>
        <taxon>Bacteria</taxon>
        <taxon>Pseudomonadati</taxon>
        <taxon>Verrucomicrobiota</taxon>
        <taxon>Opitutia</taxon>
        <taxon>Puniceicoccales</taxon>
        <taxon>Oceanipulchritudinaceae</taxon>
        <taxon>Oceanipulchritudo</taxon>
    </lineage>
</organism>
<dbReference type="PANTHER" id="PTHR42693:SF53">
    <property type="entry name" value="ENDO-4-O-SULFATASE"/>
    <property type="match status" value="1"/>
</dbReference>
<accession>A0A6B2LYA3</accession>
<dbReference type="InterPro" id="IPR050738">
    <property type="entry name" value="Sulfatase"/>
</dbReference>
<evidence type="ECO:0000313" key="6">
    <source>
        <dbReference type="EMBL" id="NDV61611.1"/>
    </source>
</evidence>
<reference evidence="6 7" key="1">
    <citation type="submission" date="2020-02" db="EMBL/GenBank/DDBJ databases">
        <title>Albibacoteraceae fam. nov., the first described family within the subdivision 4 Verrucomicrobia.</title>
        <authorList>
            <person name="Xi F."/>
        </authorList>
    </citation>
    <scope>NUCLEOTIDE SEQUENCE [LARGE SCALE GENOMIC DNA]</scope>
    <source>
        <strain evidence="6 7">CK1056</strain>
    </source>
</reference>
<proteinExistence type="inferred from homology"/>
<evidence type="ECO:0000256" key="2">
    <source>
        <dbReference type="ARBA" id="ARBA00022723"/>
    </source>
</evidence>
<dbReference type="AlphaFoldDB" id="A0A6B2LYA3"/>
<comment type="similarity">
    <text evidence="1">Belongs to the sulfatase family.</text>
</comment>
<evidence type="ECO:0000259" key="5">
    <source>
        <dbReference type="Pfam" id="PF00884"/>
    </source>
</evidence>
<dbReference type="PANTHER" id="PTHR42693">
    <property type="entry name" value="ARYLSULFATASE FAMILY MEMBER"/>
    <property type="match status" value="1"/>
</dbReference>
<dbReference type="InterPro" id="IPR024607">
    <property type="entry name" value="Sulfatase_CS"/>
</dbReference>
<dbReference type="InterPro" id="IPR000917">
    <property type="entry name" value="Sulfatase_N"/>
</dbReference>
<dbReference type="Proteomes" id="UP000478417">
    <property type="component" value="Unassembled WGS sequence"/>
</dbReference>
<dbReference type="EMBL" id="JAAGNX010000001">
    <property type="protein sequence ID" value="NDV61611.1"/>
    <property type="molecule type" value="Genomic_DNA"/>
</dbReference>
<dbReference type="GO" id="GO:0016740">
    <property type="term" value="F:transferase activity"/>
    <property type="evidence" value="ECO:0007669"/>
    <property type="project" value="UniProtKB-KW"/>
</dbReference>
<dbReference type="PROSITE" id="PS00523">
    <property type="entry name" value="SULFATASE_1"/>
    <property type="match status" value="1"/>
</dbReference>
<gene>
    <name evidence="6" type="ORF">G0Q06_04030</name>
</gene>
<evidence type="ECO:0000256" key="1">
    <source>
        <dbReference type="ARBA" id="ARBA00008779"/>
    </source>
</evidence>
<keyword evidence="2" id="KW-0479">Metal-binding</keyword>
<sequence length="462" mass="51865">MNMTPYIRGIGLLCVGLMSFNPLIAKAPNLVVILTDDQGYQDVGFNGCEDIPTPNIDSIASNGIRFTNGYVSYPVCGPSRAGLLTGRYQGRFGFTTNPTIDPAVPHAGIPLEEKNIAEVLSPVGYRSMIIGKWHMGSHPQNHPLNRGFDEFFGFLSGGHNYFPENYTLNDLSEVKKKWDWYRTKLIHNRERVDIEQYLTDELSDRAVAFVERQACSDSPFFLYLAYNAPHTPLQATEKYLSRFTHIKDKKRRTYAAMVSSVDDGVGALLSAIEEKGLTEETIILFLSDNGGATNNASRNLPLRGNKGTMWEGGVRVPFAMQWKGQIPEGIDYDEPVISLDILPTIAALSNAPLSEERPLDGVNLIPYLRGEKDGAPHAQLTWRDFRSGGFAIRQGDLKLVREKPRTNEPKLYDLEKDISEKRDLRGKYANKADSMQAAWDEWESQLKPLAFPTLGDVWWEKN</sequence>
<comment type="caution">
    <text evidence="6">The sequence shown here is derived from an EMBL/GenBank/DDBJ whole genome shotgun (WGS) entry which is preliminary data.</text>
</comment>
<dbReference type="RefSeq" id="WP_163962695.1">
    <property type="nucleotide sequence ID" value="NZ_JAAGNX010000001.1"/>
</dbReference>
<dbReference type="Gene3D" id="3.30.1120.10">
    <property type="match status" value="1"/>
</dbReference>
<keyword evidence="6" id="KW-0808">Transferase</keyword>
<feature type="domain" description="Sulfatase N-terminal" evidence="5">
    <location>
        <begin position="28"/>
        <end position="349"/>
    </location>
</feature>
<dbReference type="Pfam" id="PF00884">
    <property type="entry name" value="Sulfatase"/>
    <property type="match status" value="1"/>
</dbReference>
<evidence type="ECO:0000256" key="3">
    <source>
        <dbReference type="ARBA" id="ARBA00022801"/>
    </source>
</evidence>
<evidence type="ECO:0000313" key="7">
    <source>
        <dbReference type="Proteomes" id="UP000478417"/>
    </source>
</evidence>
<keyword evidence="7" id="KW-1185">Reference proteome</keyword>